<sequence length="68" mass="7871">LRRMVIFQISTFQRSIFALFGPIREAFGSFMAISRKIFTSGADCYVSLRMTTLVMLDSKYAPFLKWAH</sequence>
<name>A0A4Y8V5D9_9BACT</name>
<gene>
    <name evidence="1" type="ORF">EXN75_14980</name>
</gene>
<dbReference type="Proteomes" id="UP000297872">
    <property type="component" value="Unassembled WGS sequence"/>
</dbReference>
<proteinExistence type="predicted"/>
<reference evidence="1 2" key="1">
    <citation type="submission" date="2019-02" db="EMBL/GenBank/DDBJ databases">
        <title>Draft Genome Sequence of the Prevotella sp. BCRC 81118, Isolated from Human Feces.</title>
        <authorList>
            <person name="Huang C.-H."/>
        </authorList>
    </citation>
    <scope>NUCLEOTIDE SEQUENCE [LARGE SCALE GENOMIC DNA]</scope>
    <source>
        <strain evidence="1 2">BCRC 81118</strain>
    </source>
</reference>
<accession>A0A4Y8V5D9</accession>
<evidence type="ECO:0000313" key="2">
    <source>
        <dbReference type="Proteomes" id="UP000297872"/>
    </source>
</evidence>
<keyword evidence="2" id="KW-1185">Reference proteome</keyword>
<comment type="caution">
    <text evidence="1">The sequence shown here is derived from an EMBL/GenBank/DDBJ whole genome shotgun (WGS) entry which is preliminary data.</text>
</comment>
<organism evidence="1 2">
    <name type="scientific">Segatella hominis</name>
    <dbReference type="NCBI Taxonomy" id="2518605"/>
    <lineage>
        <taxon>Bacteria</taxon>
        <taxon>Pseudomonadati</taxon>
        <taxon>Bacteroidota</taxon>
        <taxon>Bacteroidia</taxon>
        <taxon>Bacteroidales</taxon>
        <taxon>Prevotellaceae</taxon>
        <taxon>Segatella</taxon>
    </lineage>
</organism>
<feature type="non-terminal residue" evidence="1">
    <location>
        <position position="1"/>
    </location>
</feature>
<dbReference type="AlphaFoldDB" id="A0A4Y8V5D9"/>
<dbReference type="EMBL" id="SGVY01000059">
    <property type="protein sequence ID" value="TFH76078.1"/>
    <property type="molecule type" value="Genomic_DNA"/>
</dbReference>
<evidence type="ECO:0000313" key="1">
    <source>
        <dbReference type="EMBL" id="TFH76078.1"/>
    </source>
</evidence>
<protein>
    <submittedName>
        <fullName evidence="1">Transposase</fullName>
    </submittedName>
</protein>